<protein>
    <submittedName>
        <fullName evidence="1">Uncharacterized protein</fullName>
    </submittedName>
</protein>
<evidence type="ECO:0000313" key="1">
    <source>
        <dbReference type="EMBL" id="KAL3889012.1"/>
    </source>
</evidence>
<accession>A0ABD3XV90</accession>
<evidence type="ECO:0000313" key="2">
    <source>
        <dbReference type="Proteomes" id="UP001634394"/>
    </source>
</evidence>
<sequence length="261" mass="29470">DKDPFYTSILVCQEKIIVLDISVNKVHIHRQNDGKFLATLDRLGSIPCDMCLMDARTICVLHKDGLITMVAISSTDMSPVFITTMSLRIQGLFSRYDGVVGFNDKLVVSSLKEDTMCWCIVSLDDGHVDAIHKICQLSEWSYVTTRDNIIYISCYAGYKSPDTGVYGFDILNSNHSKYTYKHQRLEWPTSIVVNEDGDIFVCNYGLIGVSCIHQLTASCKLVAIFTQGVPWRLTSIFWDHGRLFDTSWGSNVITVLQPVYQ</sequence>
<dbReference type="Proteomes" id="UP001634394">
    <property type="component" value="Unassembled WGS sequence"/>
</dbReference>
<reference evidence="1 2" key="1">
    <citation type="submission" date="2024-11" db="EMBL/GenBank/DDBJ databases">
        <title>Chromosome-level genome assembly of the freshwater bivalve Anodonta woodiana.</title>
        <authorList>
            <person name="Chen X."/>
        </authorList>
    </citation>
    <scope>NUCLEOTIDE SEQUENCE [LARGE SCALE GENOMIC DNA]</scope>
    <source>
        <strain evidence="1">MN2024</strain>
        <tissue evidence="1">Gills</tissue>
    </source>
</reference>
<feature type="non-terminal residue" evidence="1">
    <location>
        <position position="261"/>
    </location>
</feature>
<comment type="caution">
    <text evidence="1">The sequence shown here is derived from an EMBL/GenBank/DDBJ whole genome shotgun (WGS) entry which is preliminary data.</text>
</comment>
<keyword evidence="2" id="KW-1185">Reference proteome</keyword>
<proteinExistence type="predicted"/>
<gene>
    <name evidence="1" type="ORF">ACJMK2_001371</name>
</gene>
<organism evidence="1 2">
    <name type="scientific">Sinanodonta woodiana</name>
    <name type="common">Chinese pond mussel</name>
    <name type="synonym">Anodonta woodiana</name>
    <dbReference type="NCBI Taxonomy" id="1069815"/>
    <lineage>
        <taxon>Eukaryota</taxon>
        <taxon>Metazoa</taxon>
        <taxon>Spiralia</taxon>
        <taxon>Lophotrochozoa</taxon>
        <taxon>Mollusca</taxon>
        <taxon>Bivalvia</taxon>
        <taxon>Autobranchia</taxon>
        <taxon>Heteroconchia</taxon>
        <taxon>Palaeoheterodonta</taxon>
        <taxon>Unionida</taxon>
        <taxon>Unionoidea</taxon>
        <taxon>Unionidae</taxon>
        <taxon>Unioninae</taxon>
        <taxon>Sinanodonta</taxon>
    </lineage>
</organism>
<dbReference type="InterPro" id="IPR011044">
    <property type="entry name" value="Quino_amine_DH_bsu"/>
</dbReference>
<dbReference type="SUPFAM" id="SSF50969">
    <property type="entry name" value="YVTN repeat-like/Quinoprotein amine dehydrogenase"/>
    <property type="match status" value="1"/>
</dbReference>
<feature type="non-terminal residue" evidence="1">
    <location>
        <position position="1"/>
    </location>
</feature>
<dbReference type="AlphaFoldDB" id="A0ABD3XV90"/>
<dbReference type="EMBL" id="JBJQND010000001">
    <property type="protein sequence ID" value="KAL3889012.1"/>
    <property type="molecule type" value="Genomic_DNA"/>
</dbReference>
<name>A0ABD3XV90_SINWO</name>